<dbReference type="RefSeq" id="WP_271999562.1">
    <property type="nucleotide sequence ID" value="NZ_JAQNDN010000010.1"/>
</dbReference>
<gene>
    <name evidence="3" type="ORF">POL58_18545</name>
</gene>
<comment type="caution">
    <text evidence="3">The sequence shown here is derived from an EMBL/GenBank/DDBJ whole genome shotgun (WGS) entry which is preliminary data.</text>
</comment>
<reference evidence="3 4" key="1">
    <citation type="submission" date="2022-11" db="EMBL/GenBank/DDBJ databases">
        <title>Minimal conservation of predation-associated metabolite biosynthetic gene clusters underscores biosynthetic potential of Myxococcota including descriptions for ten novel species: Archangium lansinium sp. nov., Myxococcus landrumus sp. nov., Nannocystis bai.</title>
        <authorList>
            <person name="Ahearne A."/>
            <person name="Stevens C."/>
            <person name="Dowd S."/>
        </authorList>
    </citation>
    <scope>NUCLEOTIDE SEQUENCE [LARGE SCALE GENOMIC DNA]</scope>
    <source>
        <strain evidence="3 4">NCELM</strain>
    </source>
</reference>
<feature type="transmembrane region" description="Helical" evidence="2">
    <location>
        <begin position="12"/>
        <end position="36"/>
    </location>
</feature>
<evidence type="ECO:0000313" key="3">
    <source>
        <dbReference type="EMBL" id="MDC0669759.1"/>
    </source>
</evidence>
<keyword evidence="2" id="KW-1133">Transmembrane helix</keyword>
<keyword evidence="2" id="KW-0812">Transmembrane</keyword>
<evidence type="ECO:0000256" key="1">
    <source>
        <dbReference type="SAM" id="MobiDB-lite"/>
    </source>
</evidence>
<evidence type="ECO:0000313" key="4">
    <source>
        <dbReference type="Proteomes" id="UP001217838"/>
    </source>
</evidence>
<evidence type="ECO:0000256" key="2">
    <source>
        <dbReference type="SAM" id="Phobius"/>
    </source>
</evidence>
<keyword evidence="4" id="KW-1185">Reference proteome</keyword>
<organism evidence="3 4">
    <name type="scientific">Nannocystis radixulma</name>
    <dbReference type="NCBI Taxonomy" id="2995305"/>
    <lineage>
        <taxon>Bacteria</taxon>
        <taxon>Pseudomonadati</taxon>
        <taxon>Myxococcota</taxon>
        <taxon>Polyangia</taxon>
        <taxon>Nannocystales</taxon>
        <taxon>Nannocystaceae</taxon>
        <taxon>Nannocystis</taxon>
    </lineage>
</organism>
<protein>
    <submittedName>
        <fullName evidence="3">Uncharacterized protein</fullName>
    </submittedName>
</protein>
<name>A0ABT5B6M7_9BACT</name>
<sequence length="90" mass="9673">MHFTERNSTPLALWFADSPLAVGLMFGLAAFAAIVADCASRSATCDDVTVAGWTAREDGGEAGMPRGLPCRRQHHADLRGERRADEEAGR</sequence>
<dbReference type="EMBL" id="JAQNDN010000010">
    <property type="protein sequence ID" value="MDC0669759.1"/>
    <property type="molecule type" value="Genomic_DNA"/>
</dbReference>
<accession>A0ABT5B6M7</accession>
<dbReference type="Proteomes" id="UP001217838">
    <property type="component" value="Unassembled WGS sequence"/>
</dbReference>
<feature type="compositionally biased region" description="Basic and acidic residues" evidence="1">
    <location>
        <begin position="75"/>
        <end position="90"/>
    </location>
</feature>
<proteinExistence type="predicted"/>
<feature type="region of interest" description="Disordered" evidence="1">
    <location>
        <begin position="57"/>
        <end position="90"/>
    </location>
</feature>
<keyword evidence="2" id="KW-0472">Membrane</keyword>